<comment type="caution">
    <text evidence="1">The sequence shown here is derived from an EMBL/GenBank/DDBJ whole genome shotgun (WGS) entry which is preliminary data.</text>
</comment>
<dbReference type="Proteomes" id="UP001056120">
    <property type="component" value="Linkage Group LG22"/>
</dbReference>
<reference evidence="2" key="1">
    <citation type="journal article" date="2022" name="Mol. Ecol. Resour.">
        <title>The genomes of chicory, endive, great burdock and yacon provide insights into Asteraceae palaeo-polyploidization history and plant inulin production.</title>
        <authorList>
            <person name="Fan W."/>
            <person name="Wang S."/>
            <person name="Wang H."/>
            <person name="Wang A."/>
            <person name="Jiang F."/>
            <person name="Liu H."/>
            <person name="Zhao H."/>
            <person name="Xu D."/>
            <person name="Zhang Y."/>
        </authorList>
    </citation>
    <scope>NUCLEOTIDE SEQUENCE [LARGE SCALE GENOMIC DNA]</scope>
    <source>
        <strain evidence="2">cv. Yunnan</strain>
    </source>
</reference>
<name>A0ACB9BXK1_9ASTR</name>
<proteinExistence type="predicted"/>
<keyword evidence="2" id="KW-1185">Reference proteome</keyword>
<accession>A0ACB9BXK1</accession>
<gene>
    <name evidence="1" type="ORF">L1987_66538</name>
</gene>
<evidence type="ECO:0000313" key="2">
    <source>
        <dbReference type="Proteomes" id="UP001056120"/>
    </source>
</evidence>
<organism evidence="1 2">
    <name type="scientific">Smallanthus sonchifolius</name>
    <dbReference type="NCBI Taxonomy" id="185202"/>
    <lineage>
        <taxon>Eukaryota</taxon>
        <taxon>Viridiplantae</taxon>
        <taxon>Streptophyta</taxon>
        <taxon>Embryophyta</taxon>
        <taxon>Tracheophyta</taxon>
        <taxon>Spermatophyta</taxon>
        <taxon>Magnoliopsida</taxon>
        <taxon>eudicotyledons</taxon>
        <taxon>Gunneridae</taxon>
        <taxon>Pentapetalae</taxon>
        <taxon>asterids</taxon>
        <taxon>campanulids</taxon>
        <taxon>Asterales</taxon>
        <taxon>Asteraceae</taxon>
        <taxon>Asteroideae</taxon>
        <taxon>Heliantheae alliance</taxon>
        <taxon>Millerieae</taxon>
        <taxon>Smallanthus</taxon>
    </lineage>
</organism>
<evidence type="ECO:0000313" key="1">
    <source>
        <dbReference type="EMBL" id="KAI3726734.1"/>
    </source>
</evidence>
<reference evidence="1 2" key="2">
    <citation type="journal article" date="2022" name="Mol. Ecol. Resour.">
        <title>The genomes of chicory, endive, great burdock and yacon provide insights into Asteraceae paleo-polyploidization history and plant inulin production.</title>
        <authorList>
            <person name="Fan W."/>
            <person name="Wang S."/>
            <person name="Wang H."/>
            <person name="Wang A."/>
            <person name="Jiang F."/>
            <person name="Liu H."/>
            <person name="Zhao H."/>
            <person name="Xu D."/>
            <person name="Zhang Y."/>
        </authorList>
    </citation>
    <scope>NUCLEOTIDE SEQUENCE [LARGE SCALE GENOMIC DNA]</scope>
    <source>
        <strain evidence="2">cv. Yunnan</strain>
        <tissue evidence="1">Leaves</tissue>
    </source>
</reference>
<protein>
    <submittedName>
        <fullName evidence="1">Uncharacterized protein</fullName>
    </submittedName>
</protein>
<dbReference type="EMBL" id="CM042039">
    <property type="protein sequence ID" value="KAI3726734.1"/>
    <property type="molecule type" value="Genomic_DNA"/>
</dbReference>
<sequence length="96" mass="10769">MIGWPSGPSKIQIIVKKRFQGVGFDVIRLSISGLFQREIRALITSPKARKSPSSSSLSASILRSAVDCWLISSPHHYFTRSQDKCAWSYEIIPCML</sequence>